<evidence type="ECO:0000313" key="3">
    <source>
        <dbReference type="Proteomes" id="UP000799539"/>
    </source>
</evidence>
<sequence length="195" mass="20882">MPSPPSPPSRRVVVVVVVVVVPCRRDGASGGRPAHTSPKRSLFHGAEIDQQVSQRATRRPGSLGGGGGRGRRLTLTRRAFAPAPPPSSLPSHGNQKCCRPAIQTRVLLKQKKTCLAVAWWPTLLRAPPLHHSPTVQGLSNQNQSLPTACIKLEGSDRLLEGRVKHNNLANSRSTIPDLCCDDEAAPRGDGCNKPT</sequence>
<evidence type="ECO:0000256" key="1">
    <source>
        <dbReference type="SAM" id="MobiDB-lite"/>
    </source>
</evidence>
<name>A0A6A6FHG5_9PEZI</name>
<accession>A0A6A6FHG5</accession>
<dbReference type="EMBL" id="ML992672">
    <property type="protein sequence ID" value="KAF2212899.1"/>
    <property type="molecule type" value="Genomic_DNA"/>
</dbReference>
<dbReference type="AlphaFoldDB" id="A0A6A6FHG5"/>
<evidence type="ECO:0000313" key="2">
    <source>
        <dbReference type="EMBL" id="KAF2212899.1"/>
    </source>
</evidence>
<dbReference type="Proteomes" id="UP000799539">
    <property type="component" value="Unassembled WGS sequence"/>
</dbReference>
<proteinExistence type="predicted"/>
<gene>
    <name evidence="2" type="ORF">CERZMDRAFT_84501</name>
</gene>
<protein>
    <submittedName>
        <fullName evidence="2">Uncharacterized protein</fullName>
    </submittedName>
</protein>
<reference evidence="2" key="1">
    <citation type="journal article" date="2020" name="Stud. Mycol.">
        <title>101 Dothideomycetes genomes: a test case for predicting lifestyles and emergence of pathogens.</title>
        <authorList>
            <person name="Haridas S."/>
            <person name="Albert R."/>
            <person name="Binder M."/>
            <person name="Bloem J."/>
            <person name="Labutti K."/>
            <person name="Salamov A."/>
            <person name="Andreopoulos B."/>
            <person name="Baker S."/>
            <person name="Barry K."/>
            <person name="Bills G."/>
            <person name="Bluhm B."/>
            <person name="Cannon C."/>
            <person name="Castanera R."/>
            <person name="Culley D."/>
            <person name="Daum C."/>
            <person name="Ezra D."/>
            <person name="Gonzalez J."/>
            <person name="Henrissat B."/>
            <person name="Kuo A."/>
            <person name="Liang C."/>
            <person name="Lipzen A."/>
            <person name="Lutzoni F."/>
            <person name="Magnuson J."/>
            <person name="Mondo S."/>
            <person name="Nolan M."/>
            <person name="Ohm R."/>
            <person name="Pangilinan J."/>
            <person name="Park H.-J."/>
            <person name="Ramirez L."/>
            <person name="Alfaro M."/>
            <person name="Sun H."/>
            <person name="Tritt A."/>
            <person name="Yoshinaga Y."/>
            <person name="Zwiers L.-H."/>
            <person name="Turgeon B."/>
            <person name="Goodwin S."/>
            <person name="Spatafora J."/>
            <person name="Crous P."/>
            <person name="Grigoriev I."/>
        </authorList>
    </citation>
    <scope>NUCLEOTIDE SEQUENCE</scope>
    <source>
        <strain evidence="2">SCOH1-5</strain>
    </source>
</reference>
<feature type="region of interest" description="Disordered" evidence="1">
    <location>
        <begin position="26"/>
        <end position="72"/>
    </location>
</feature>
<organism evidence="2 3">
    <name type="scientific">Cercospora zeae-maydis SCOH1-5</name>
    <dbReference type="NCBI Taxonomy" id="717836"/>
    <lineage>
        <taxon>Eukaryota</taxon>
        <taxon>Fungi</taxon>
        <taxon>Dikarya</taxon>
        <taxon>Ascomycota</taxon>
        <taxon>Pezizomycotina</taxon>
        <taxon>Dothideomycetes</taxon>
        <taxon>Dothideomycetidae</taxon>
        <taxon>Mycosphaerellales</taxon>
        <taxon>Mycosphaerellaceae</taxon>
        <taxon>Cercospora</taxon>
    </lineage>
</organism>
<keyword evidence="3" id="KW-1185">Reference proteome</keyword>